<feature type="transmembrane region" description="Helical" evidence="8">
    <location>
        <begin position="453"/>
        <end position="473"/>
    </location>
</feature>
<feature type="domain" description="Glycosyltransferase 2-like" evidence="9">
    <location>
        <begin position="216"/>
        <end position="417"/>
    </location>
</feature>
<keyword evidence="4 8" id="KW-0812">Transmembrane</keyword>
<evidence type="ECO:0000259" key="9">
    <source>
        <dbReference type="Pfam" id="PF13632"/>
    </source>
</evidence>
<organism evidence="10 11">
    <name type="scientific">Sphingobium nicotianae</name>
    <dbReference type="NCBI Taxonomy" id="2782607"/>
    <lineage>
        <taxon>Bacteria</taxon>
        <taxon>Pseudomonadati</taxon>
        <taxon>Pseudomonadota</taxon>
        <taxon>Alphaproteobacteria</taxon>
        <taxon>Sphingomonadales</taxon>
        <taxon>Sphingomonadaceae</taxon>
        <taxon>Sphingobium</taxon>
    </lineage>
</organism>
<feature type="transmembrane region" description="Helical" evidence="8">
    <location>
        <begin position="380"/>
        <end position="399"/>
    </location>
</feature>
<evidence type="ECO:0000256" key="2">
    <source>
        <dbReference type="ARBA" id="ARBA00022676"/>
    </source>
</evidence>
<dbReference type="PANTHER" id="PTHR43867">
    <property type="entry name" value="CELLULOSE SYNTHASE CATALYTIC SUBUNIT A [UDP-FORMING]"/>
    <property type="match status" value="1"/>
</dbReference>
<dbReference type="EC" id="2.4.-.-" evidence="10"/>
<comment type="subcellular location">
    <subcellularLocation>
        <location evidence="1">Membrane</location>
        <topology evidence="1">Multi-pass membrane protein</topology>
    </subcellularLocation>
</comment>
<proteinExistence type="predicted"/>
<evidence type="ECO:0000256" key="1">
    <source>
        <dbReference type="ARBA" id="ARBA00004141"/>
    </source>
</evidence>
<feature type="compositionally biased region" description="Basic and acidic residues" evidence="7">
    <location>
        <begin position="627"/>
        <end position="651"/>
    </location>
</feature>
<evidence type="ECO:0000313" key="10">
    <source>
        <dbReference type="EMBL" id="MBT2189092.1"/>
    </source>
</evidence>
<keyword evidence="3 10" id="KW-0808">Transferase</keyword>
<dbReference type="AlphaFoldDB" id="A0A9X1DF52"/>
<dbReference type="Proteomes" id="UP001138757">
    <property type="component" value="Unassembled WGS sequence"/>
</dbReference>
<evidence type="ECO:0000256" key="7">
    <source>
        <dbReference type="SAM" id="MobiDB-lite"/>
    </source>
</evidence>
<protein>
    <submittedName>
        <fullName evidence="10">Glycosyltransferase</fullName>
        <ecNumber evidence="10">2.4.-.-</ecNumber>
    </submittedName>
</protein>
<feature type="region of interest" description="Disordered" evidence="7">
    <location>
        <begin position="625"/>
        <end position="651"/>
    </location>
</feature>
<dbReference type="PANTHER" id="PTHR43867:SF2">
    <property type="entry name" value="CELLULOSE SYNTHASE CATALYTIC SUBUNIT A [UDP-FORMING]"/>
    <property type="match status" value="1"/>
</dbReference>
<feature type="region of interest" description="Disordered" evidence="7">
    <location>
        <begin position="1"/>
        <end position="37"/>
    </location>
</feature>
<reference evidence="10" key="1">
    <citation type="submission" date="2021-05" db="EMBL/GenBank/DDBJ databases">
        <title>Genome of Sphingobium sp. strain.</title>
        <authorList>
            <person name="Fan R."/>
        </authorList>
    </citation>
    <scope>NUCLEOTIDE SEQUENCE</scope>
    <source>
        <strain evidence="10">H33</strain>
    </source>
</reference>
<dbReference type="SUPFAM" id="SSF53448">
    <property type="entry name" value="Nucleotide-diphospho-sugar transferases"/>
    <property type="match status" value="1"/>
</dbReference>
<evidence type="ECO:0000256" key="8">
    <source>
        <dbReference type="SAM" id="Phobius"/>
    </source>
</evidence>
<evidence type="ECO:0000256" key="5">
    <source>
        <dbReference type="ARBA" id="ARBA00022989"/>
    </source>
</evidence>
<dbReference type="InterPro" id="IPR050321">
    <property type="entry name" value="Glycosyltr_2/OpgH_subfam"/>
</dbReference>
<gene>
    <name evidence="10" type="ORF">KK488_19260</name>
</gene>
<evidence type="ECO:0000256" key="4">
    <source>
        <dbReference type="ARBA" id="ARBA00022692"/>
    </source>
</evidence>
<dbReference type="Gene3D" id="3.90.550.10">
    <property type="entry name" value="Spore Coat Polysaccharide Biosynthesis Protein SpsA, Chain A"/>
    <property type="match status" value="1"/>
</dbReference>
<keyword evidence="2 10" id="KW-0328">Glycosyltransferase</keyword>
<dbReference type="InterPro" id="IPR029044">
    <property type="entry name" value="Nucleotide-diphossugar_trans"/>
</dbReference>
<keyword evidence="11" id="KW-1185">Reference proteome</keyword>
<dbReference type="GO" id="GO:0005886">
    <property type="term" value="C:plasma membrane"/>
    <property type="evidence" value="ECO:0007669"/>
    <property type="project" value="TreeGrafter"/>
</dbReference>
<dbReference type="EMBL" id="JAHGAW010000014">
    <property type="protein sequence ID" value="MBT2189092.1"/>
    <property type="molecule type" value="Genomic_DNA"/>
</dbReference>
<feature type="transmembrane region" description="Helical" evidence="8">
    <location>
        <begin position="47"/>
        <end position="67"/>
    </location>
</feature>
<dbReference type="GO" id="GO:0016758">
    <property type="term" value="F:hexosyltransferase activity"/>
    <property type="evidence" value="ECO:0007669"/>
    <property type="project" value="TreeGrafter"/>
</dbReference>
<feature type="transmembrane region" description="Helical" evidence="8">
    <location>
        <begin position="79"/>
        <end position="100"/>
    </location>
</feature>
<name>A0A9X1DF52_9SPHN</name>
<evidence type="ECO:0000256" key="3">
    <source>
        <dbReference type="ARBA" id="ARBA00022679"/>
    </source>
</evidence>
<feature type="transmembrane region" description="Helical" evidence="8">
    <location>
        <begin position="493"/>
        <end position="515"/>
    </location>
</feature>
<keyword evidence="6 8" id="KW-0472">Membrane</keyword>
<dbReference type="RefSeq" id="WP_214625344.1">
    <property type="nucleotide sequence ID" value="NZ_JAHGAW010000014.1"/>
</dbReference>
<dbReference type="Pfam" id="PF13632">
    <property type="entry name" value="Glyco_trans_2_3"/>
    <property type="match status" value="1"/>
</dbReference>
<evidence type="ECO:0000313" key="11">
    <source>
        <dbReference type="Proteomes" id="UP001138757"/>
    </source>
</evidence>
<feature type="transmembrane region" description="Helical" evidence="8">
    <location>
        <begin position="411"/>
        <end position="432"/>
    </location>
</feature>
<feature type="transmembrane region" description="Helical" evidence="8">
    <location>
        <begin position="524"/>
        <end position="547"/>
    </location>
</feature>
<accession>A0A9X1DF52</accession>
<sequence length="651" mass="71830">MCEPEAPPGSHEPERETCPPRGAGTPRAEDPPEAGSLEPVFTGRRKILNLTGLSLWLATLLYFWIWWLDPAHIYTPIRYGLVTAVLLWVTLLPAYFIFLFNNAKIPSPHAAPFAAARVAMVVTKAPSEPFHIVKKTLEGALVQPGFVHDTWLADEDPDAETLAWCGAHGVQVSSRKGIPSYHRPEWPRRTRCKEGNLAYFYDQYGYDRYDFVSQFDADHVPSPDYLRHALAPFADPDVGYVSAPSICDSNARESWSARGRLYLEASMHGALQTGYNAGFAPLCIGSHYTVRTAALRSIGGLGPELAEDHSTTLMMNAHGWKGVHAIDAIAHGAGPETFTDLIIQEFQWSRSLVTILLRNMPACLGKLPWRLRFQFLFSELWYPLFSSMGALMFLMPIIALVTRTPFVNVTYIAYFMHIAPLSLTTLGLAYWWRSTGLFRPPDAKILSWEGMAFLLLRWPWSLLGSLTALWDLATGSHVDFRITPKGVKHAEPVPFRVIAPYALVAILSADAAWLVNDAGEASGFYFFGILSATVNGILILAVLALHARENHCPIISLNRSGAASMLSLATIGTCTIGAAQVNGLGGIAAMNVGITAFTLTETLYTPAGAGQPRARVIRFHPRWHGLSHQDKPKTAAQREPESNDERKETGR</sequence>
<evidence type="ECO:0000256" key="6">
    <source>
        <dbReference type="ARBA" id="ARBA00023136"/>
    </source>
</evidence>
<comment type="caution">
    <text evidence="10">The sequence shown here is derived from an EMBL/GenBank/DDBJ whole genome shotgun (WGS) entry which is preliminary data.</text>
</comment>
<dbReference type="InterPro" id="IPR001173">
    <property type="entry name" value="Glyco_trans_2-like"/>
</dbReference>
<keyword evidence="5 8" id="KW-1133">Transmembrane helix</keyword>